<evidence type="ECO:0000313" key="2">
    <source>
        <dbReference type="WBParaSite" id="nRc.2.0.1.t11908-RA"/>
    </source>
</evidence>
<dbReference type="Proteomes" id="UP000887565">
    <property type="component" value="Unplaced"/>
</dbReference>
<evidence type="ECO:0000313" key="1">
    <source>
        <dbReference type="Proteomes" id="UP000887565"/>
    </source>
</evidence>
<protein>
    <submittedName>
        <fullName evidence="2">BPTI/Kunitz inhibitor domain-containing protein</fullName>
    </submittedName>
</protein>
<accession>A0A915IDP0</accession>
<keyword evidence="1" id="KW-1185">Reference proteome</keyword>
<dbReference type="WBParaSite" id="nRc.2.0.1.t11908-RA">
    <property type="protein sequence ID" value="nRc.2.0.1.t11908-RA"/>
    <property type="gene ID" value="nRc.2.0.1.g11908"/>
</dbReference>
<organism evidence="1 2">
    <name type="scientific">Romanomermis culicivorax</name>
    <name type="common">Nematode worm</name>
    <dbReference type="NCBI Taxonomy" id="13658"/>
    <lineage>
        <taxon>Eukaryota</taxon>
        <taxon>Metazoa</taxon>
        <taxon>Ecdysozoa</taxon>
        <taxon>Nematoda</taxon>
        <taxon>Enoplea</taxon>
        <taxon>Dorylaimia</taxon>
        <taxon>Mermithida</taxon>
        <taxon>Mermithoidea</taxon>
        <taxon>Mermithidae</taxon>
        <taxon>Romanomermis</taxon>
    </lineage>
</organism>
<dbReference type="AlphaFoldDB" id="A0A915IDP0"/>
<reference evidence="2" key="1">
    <citation type="submission" date="2022-11" db="UniProtKB">
        <authorList>
            <consortium name="WormBaseParasite"/>
        </authorList>
    </citation>
    <scope>IDENTIFICATION</scope>
</reference>
<sequence>MCCLAMKTTVAPVLGCCGTAPAKKQHRLNSFEKNAGSSRKKAFVQHHALAVMIPSAKQCNIMRPDGSAQLTAGSCPFFDKPTFVRRSNRCQMQFERKFYEAFPGFCETYDERAVYGKNCDIVSFRGNGQELYDTCKLEWDRSKGLRIILLPRSFDETSLIWNQKNRETKYRGGTFAWKVGKRYKQWIRDCLILQESRLRHSREVGFAAYG</sequence>
<proteinExistence type="predicted"/>
<name>A0A915IDP0_ROMCU</name>